<evidence type="ECO:0000256" key="5">
    <source>
        <dbReference type="PIRSR" id="PIRSR000190-2"/>
    </source>
</evidence>
<dbReference type="Pfam" id="PF01243">
    <property type="entry name" value="PNPOx_N"/>
    <property type="match status" value="1"/>
</dbReference>
<keyword evidence="3 5" id="KW-0288">FMN</keyword>
<protein>
    <submittedName>
        <fullName evidence="8">Pyridoxamine 5'-phosphate oxidase</fullName>
    </submittedName>
</protein>
<dbReference type="EMBL" id="SNXZ01000005">
    <property type="protein sequence ID" value="TDP94924.1"/>
    <property type="molecule type" value="Genomic_DNA"/>
</dbReference>
<dbReference type="PANTHER" id="PTHR10851:SF0">
    <property type="entry name" value="PYRIDOXINE-5'-PHOSPHATE OXIDASE"/>
    <property type="match status" value="1"/>
</dbReference>
<dbReference type="NCBIfam" id="NF004231">
    <property type="entry name" value="PRK05679.1"/>
    <property type="match status" value="1"/>
</dbReference>
<dbReference type="SUPFAM" id="SSF50475">
    <property type="entry name" value="FMN-binding split barrel"/>
    <property type="match status" value="1"/>
</dbReference>
<evidence type="ECO:0000256" key="1">
    <source>
        <dbReference type="ARBA" id="ARBA00007301"/>
    </source>
</evidence>
<gene>
    <name evidence="8" type="ORF">EV186_105156</name>
</gene>
<dbReference type="GO" id="GO:0008615">
    <property type="term" value="P:pyridoxine biosynthetic process"/>
    <property type="evidence" value="ECO:0007669"/>
    <property type="project" value="InterPro"/>
</dbReference>
<evidence type="ECO:0000313" key="8">
    <source>
        <dbReference type="EMBL" id="TDP94924.1"/>
    </source>
</evidence>
<comment type="cofactor">
    <cofactor evidence="5">
        <name>FMN</name>
        <dbReference type="ChEBI" id="CHEBI:58210"/>
    </cofactor>
    <text evidence="5">Binds 1 FMN per subunit.</text>
</comment>
<dbReference type="GO" id="GO:0004733">
    <property type="term" value="F:pyridoxamine phosphate oxidase activity"/>
    <property type="evidence" value="ECO:0007669"/>
    <property type="project" value="InterPro"/>
</dbReference>
<keyword evidence="2" id="KW-0285">Flavoprotein</keyword>
<comment type="similarity">
    <text evidence="1">Belongs to the pyridoxamine 5'-phosphate oxidase family.</text>
</comment>
<keyword evidence="9" id="KW-1185">Reference proteome</keyword>
<dbReference type="InterPro" id="IPR012349">
    <property type="entry name" value="Split_barrel_FMN-bd"/>
</dbReference>
<feature type="binding site" evidence="5">
    <location>
        <position position="205"/>
    </location>
    <ligand>
        <name>FMN</name>
        <dbReference type="ChEBI" id="CHEBI:58210"/>
    </ligand>
</feature>
<dbReference type="PANTHER" id="PTHR10851">
    <property type="entry name" value="PYRIDOXINE-5-PHOSPHATE OXIDASE"/>
    <property type="match status" value="1"/>
</dbReference>
<dbReference type="Gene3D" id="2.30.110.10">
    <property type="entry name" value="Electron Transport, Fmn-binding Protein, Chain A"/>
    <property type="match status" value="1"/>
</dbReference>
<dbReference type="InterPro" id="IPR019576">
    <property type="entry name" value="Pyridoxamine_oxidase_dimer_C"/>
</dbReference>
<evidence type="ECO:0000256" key="3">
    <source>
        <dbReference type="ARBA" id="ARBA00022643"/>
    </source>
</evidence>
<dbReference type="Proteomes" id="UP000295444">
    <property type="component" value="Unassembled WGS sequence"/>
</dbReference>
<organism evidence="8 9">
    <name type="scientific">Labedaea rhizosphaerae</name>
    <dbReference type="NCBI Taxonomy" id="598644"/>
    <lineage>
        <taxon>Bacteria</taxon>
        <taxon>Bacillati</taxon>
        <taxon>Actinomycetota</taxon>
        <taxon>Actinomycetes</taxon>
        <taxon>Pseudonocardiales</taxon>
        <taxon>Pseudonocardiaceae</taxon>
        <taxon>Labedaea</taxon>
    </lineage>
</organism>
<evidence type="ECO:0000256" key="2">
    <source>
        <dbReference type="ARBA" id="ARBA00022630"/>
    </source>
</evidence>
<feature type="binding site" evidence="5">
    <location>
        <position position="195"/>
    </location>
    <ligand>
        <name>FMN</name>
        <dbReference type="ChEBI" id="CHEBI:58210"/>
    </ligand>
</feature>
<evidence type="ECO:0000259" key="6">
    <source>
        <dbReference type="Pfam" id="PF01243"/>
    </source>
</evidence>
<dbReference type="AlphaFoldDB" id="A0A4R6S6I0"/>
<feature type="binding site" evidence="5">
    <location>
        <position position="115"/>
    </location>
    <ligand>
        <name>FMN</name>
        <dbReference type="ChEBI" id="CHEBI:58210"/>
    </ligand>
</feature>
<dbReference type="PIRSF" id="PIRSF000190">
    <property type="entry name" value="Pyd_amn-ph_oxd"/>
    <property type="match status" value="1"/>
</dbReference>
<name>A0A4R6S6I0_LABRH</name>
<dbReference type="InterPro" id="IPR000659">
    <property type="entry name" value="Pyridox_Oxase"/>
</dbReference>
<dbReference type="InterPro" id="IPR011576">
    <property type="entry name" value="Pyridox_Oxase_N"/>
</dbReference>
<evidence type="ECO:0000256" key="4">
    <source>
        <dbReference type="ARBA" id="ARBA00023002"/>
    </source>
</evidence>
<feature type="binding site" evidence="5">
    <location>
        <begin position="71"/>
        <end position="76"/>
    </location>
    <ligand>
        <name>FMN</name>
        <dbReference type="ChEBI" id="CHEBI:58210"/>
    </ligand>
</feature>
<sequence>MGLMGEITSAWSLRRLPSLAGPLPSFDPGSAPPDPDALFDRWLADAIAAGVVEPHAMTLSTVDPAGRPSARVLILKYLRDGHWAFASGSASRKGKELANTPWAALTFYWSALGRQVRVRGPVEIADAAESAADFLARSPGARGGGLIGNQSEPLASLAERDRVLDEASARACADPDLVAADWTVYWVVADEVEFWQGDERRRHVRLQYTRATGGWHRQLLWP</sequence>
<feature type="binding site" evidence="5">
    <location>
        <begin position="150"/>
        <end position="151"/>
    </location>
    <ligand>
        <name>FMN</name>
        <dbReference type="ChEBI" id="CHEBI:58210"/>
    </ligand>
</feature>
<feature type="domain" description="Pyridoxine 5'-phosphate oxidase dimerisation C-terminal" evidence="7">
    <location>
        <begin position="182"/>
        <end position="222"/>
    </location>
</feature>
<proteinExistence type="inferred from homology"/>
<evidence type="ECO:0000313" key="9">
    <source>
        <dbReference type="Proteomes" id="UP000295444"/>
    </source>
</evidence>
<comment type="caution">
    <text evidence="8">The sequence shown here is derived from an EMBL/GenBank/DDBJ whole genome shotgun (WGS) entry which is preliminary data.</text>
</comment>
<reference evidence="8 9" key="1">
    <citation type="submission" date="2019-03" db="EMBL/GenBank/DDBJ databases">
        <title>Genomic Encyclopedia of Type Strains, Phase IV (KMG-IV): sequencing the most valuable type-strain genomes for metagenomic binning, comparative biology and taxonomic classification.</title>
        <authorList>
            <person name="Goeker M."/>
        </authorList>
    </citation>
    <scope>NUCLEOTIDE SEQUENCE [LARGE SCALE GENOMIC DNA]</scope>
    <source>
        <strain evidence="8 9">DSM 45361</strain>
    </source>
</reference>
<dbReference type="Pfam" id="PF10590">
    <property type="entry name" value="PNP_phzG_C"/>
    <property type="match status" value="1"/>
</dbReference>
<keyword evidence="4" id="KW-0560">Oxidoreductase</keyword>
<feature type="domain" description="Pyridoxamine 5'-phosphate oxidase N-terminal" evidence="6">
    <location>
        <begin position="44"/>
        <end position="150"/>
    </location>
</feature>
<accession>A0A4R6S6I0</accession>
<evidence type="ECO:0000259" key="7">
    <source>
        <dbReference type="Pfam" id="PF10590"/>
    </source>
</evidence>
<feature type="binding site" evidence="5">
    <location>
        <position position="93"/>
    </location>
    <ligand>
        <name>FMN</name>
        <dbReference type="ChEBI" id="CHEBI:58210"/>
    </ligand>
</feature>
<feature type="binding site" evidence="5">
    <location>
        <position position="92"/>
    </location>
    <ligand>
        <name>FMN</name>
        <dbReference type="ChEBI" id="CHEBI:58210"/>
    </ligand>
</feature>
<dbReference type="GO" id="GO:0010181">
    <property type="term" value="F:FMN binding"/>
    <property type="evidence" value="ECO:0007669"/>
    <property type="project" value="InterPro"/>
</dbReference>